<dbReference type="PIR" id="I39328">
    <property type="entry name" value="I39328"/>
</dbReference>
<name>Q07604_HUMAN</name>
<proteinExistence type="evidence at transcript level"/>
<dbReference type="AlphaFoldDB" id="Q07604"/>
<feature type="non-terminal residue" evidence="1">
    <location>
        <position position="1"/>
    </location>
</feature>
<protein>
    <submittedName>
        <fullName evidence="1">1F6 protein</fullName>
    </submittedName>
</protein>
<reference evidence="1" key="1">
    <citation type="journal article" date="1993" name="J. Immunol.">
        <title>Identification of human pre-T/NK cell-associated genes.</title>
        <authorList>
            <person name="Ranes-Goldberg M.G."/>
            <person name="Hori T."/>
            <person name="Mohan-Peterson S."/>
            <person name="Spits H."/>
        </authorList>
    </citation>
    <scope>NUCLEOTIDE SEQUENCE</scope>
    <source>
        <tissue evidence="1">Liver</tissue>
    </source>
</reference>
<organism evidence="1">
    <name type="scientific">Homo sapiens</name>
    <name type="common">Human</name>
    <dbReference type="NCBI Taxonomy" id="9606"/>
    <lineage>
        <taxon>Eukaryota</taxon>
        <taxon>Metazoa</taxon>
        <taxon>Chordata</taxon>
        <taxon>Craniata</taxon>
        <taxon>Vertebrata</taxon>
        <taxon>Euteleostomi</taxon>
        <taxon>Mammalia</taxon>
        <taxon>Eutheria</taxon>
        <taxon>Euarchontoglires</taxon>
        <taxon>Primates</taxon>
        <taxon>Haplorrhini</taxon>
        <taxon>Catarrhini</taxon>
        <taxon>Hominidae</taxon>
        <taxon>Homo</taxon>
    </lineage>
</organism>
<accession>Q07604</accession>
<dbReference type="EMBL" id="L17326">
    <property type="protein sequence ID" value="AAA16781.1"/>
    <property type="molecule type" value="mRNA"/>
</dbReference>
<evidence type="ECO:0000313" key="1">
    <source>
        <dbReference type="EMBL" id="AAA16781.1"/>
    </source>
</evidence>
<gene>
    <name evidence="1" type="primary">1F6</name>
</gene>
<sequence>WHLREFLSTLCGTPAEQSGFVFFLPTQAVGALLEGCCL</sequence>